<evidence type="ECO:0000313" key="10">
    <source>
        <dbReference type="Proteomes" id="UP000661894"/>
    </source>
</evidence>
<evidence type="ECO:0000256" key="3">
    <source>
        <dbReference type="ARBA" id="ARBA00022692"/>
    </source>
</evidence>
<feature type="transmembrane region" description="Helical" evidence="7">
    <location>
        <begin position="302"/>
        <end position="324"/>
    </location>
</feature>
<keyword evidence="2" id="KW-1003">Cell membrane</keyword>
<feature type="compositionally biased region" description="Pro residues" evidence="6">
    <location>
        <begin position="8"/>
        <end position="21"/>
    </location>
</feature>
<comment type="caution">
    <text evidence="9">The sequence shown here is derived from an EMBL/GenBank/DDBJ whole genome shotgun (WGS) entry which is preliminary data.</text>
</comment>
<feature type="transmembrane region" description="Helical" evidence="7">
    <location>
        <begin position="138"/>
        <end position="161"/>
    </location>
</feature>
<evidence type="ECO:0000259" key="8">
    <source>
        <dbReference type="Pfam" id="PF02687"/>
    </source>
</evidence>
<organism evidence="9 10">
    <name type="scientific">Oceanitalea stevensii</name>
    <dbReference type="NCBI Taxonomy" id="2763072"/>
    <lineage>
        <taxon>Bacteria</taxon>
        <taxon>Bacillati</taxon>
        <taxon>Actinomycetota</taxon>
        <taxon>Actinomycetes</taxon>
        <taxon>Micrococcales</taxon>
        <taxon>Bogoriellaceae</taxon>
        <taxon>Georgenia</taxon>
    </lineage>
</organism>
<feature type="transmembrane region" description="Helical" evidence="7">
    <location>
        <begin position="218"/>
        <end position="236"/>
    </location>
</feature>
<evidence type="ECO:0000256" key="4">
    <source>
        <dbReference type="ARBA" id="ARBA00022989"/>
    </source>
</evidence>
<feature type="region of interest" description="Disordered" evidence="6">
    <location>
        <begin position="1"/>
        <end position="22"/>
    </location>
</feature>
<dbReference type="InterPro" id="IPR003838">
    <property type="entry name" value="ABC3_permease_C"/>
</dbReference>
<accession>A0ABR8Z3K7</accession>
<keyword evidence="3 7" id="KW-0812">Transmembrane</keyword>
<feature type="transmembrane region" description="Helical" evidence="7">
    <location>
        <begin position="80"/>
        <end position="103"/>
    </location>
</feature>
<evidence type="ECO:0000256" key="2">
    <source>
        <dbReference type="ARBA" id="ARBA00022475"/>
    </source>
</evidence>
<keyword evidence="10" id="KW-1185">Reference proteome</keyword>
<evidence type="ECO:0000256" key="6">
    <source>
        <dbReference type="SAM" id="MobiDB-lite"/>
    </source>
</evidence>
<keyword evidence="5 7" id="KW-0472">Membrane</keyword>
<comment type="subcellular location">
    <subcellularLocation>
        <location evidence="1">Cell membrane</location>
        <topology evidence="1">Multi-pass membrane protein</topology>
    </subcellularLocation>
</comment>
<name>A0ABR8Z3K7_9MICO</name>
<evidence type="ECO:0000256" key="5">
    <source>
        <dbReference type="ARBA" id="ARBA00023136"/>
    </source>
</evidence>
<evidence type="ECO:0000256" key="7">
    <source>
        <dbReference type="SAM" id="Phobius"/>
    </source>
</evidence>
<feature type="transmembrane region" description="Helical" evidence="7">
    <location>
        <begin position="43"/>
        <end position="68"/>
    </location>
</feature>
<feature type="transmembrane region" description="Helical" evidence="7">
    <location>
        <begin position="242"/>
        <end position="268"/>
    </location>
</feature>
<evidence type="ECO:0000313" key="9">
    <source>
        <dbReference type="EMBL" id="MBD8062814.1"/>
    </source>
</evidence>
<dbReference type="EMBL" id="JACSPO010000005">
    <property type="protein sequence ID" value="MBD8062814.1"/>
    <property type="molecule type" value="Genomic_DNA"/>
</dbReference>
<dbReference type="Proteomes" id="UP000661894">
    <property type="component" value="Unassembled WGS sequence"/>
</dbReference>
<gene>
    <name evidence="9" type="ORF">H9624_10820</name>
</gene>
<feature type="transmembrane region" description="Helical" evidence="7">
    <location>
        <begin position="429"/>
        <end position="447"/>
    </location>
</feature>
<feature type="transmembrane region" description="Helical" evidence="7">
    <location>
        <begin position="344"/>
        <end position="365"/>
    </location>
</feature>
<evidence type="ECO:0000256" key="1">
    <source>
        <dbReference type="ARBA" id="ARBA00004651"/>
    </source>
</evidence>
<dbReference type="Pfam" id="PF02687">
    <property type="entry name" value="FtsX"/>
    <property type="match status" value="1"/>
</dbReference>
<feature type="domain" description="ABC3 transporter permease C-terminal" evidence="8">
    <location>
        <begin position="104"/>
        <end position="199"/>
    </location>
</feature>
<sequence>MSTVTGPSPAPTQAPPPPPPGSGAGVVIPVGLLLARRGSARSAVLLLPVVAFAATTTLLLVVLAGALSFRQWDDSYALSYQLFAALAVVLLVVPLASLGGAAARLSARRRDDRLATLRLLGATTATVARMTVLEAATVALTGALAGVVGYVVLAPFVQLIHFRGEPIGSAFWLAPWLVALAVLAVVLLAAVSAVVGLRQVSISPLGVRRRTDAPTIGWVRAAVSVVVIGAAAVAMQGSYADLAVMMAVLLGGFGGVLAVLNLLGPWVVARLARRQLRRAHTPAQLLAARSMAQSPKAVWRQVSGVVMACFVAVVAGSGVAVMGVSADMSSRDDQMLLVDVQTGIVITLVATFLMVAVSAGVTQAAEVLDRAELYRSLDRLGMPEATMVAAQRRTVMKPLVVVTVIAVAASGTLVLPLVGIAVVTAPVSVLITAASIVGGVLLVRLGVTTSRTVLRGVLAEGRS</sequence>
<protein>
    <submittedName>
        <fullName evidence="9">FtsX-like permease family protein</fullName>
    </submittedName>
</protein>
<reference evidence="9 10" key="1">
    <citation type="submission" date="2020-08" db="EMBL/GenBank/DDBJ databases">
        <title>A Genomic Blueprint of the Chicken Gut Microbiome.</title>
        <authorList>
            <person name="Gilroy R."/>
            <person name="Ravi A."/>
            <person name="Getino M."/>
            <person name="Pursley I."/>
            <person name="Horton D.L."/>
            <person name="Alikhan N.-F."/>
            <person name="Baker D."/>
            <person name="Gharbi K."/>
            <person name="Hall N."/>
            <person name="Watson M."/>
            <person name="Adriaenssens E.M."/>
            <person name="Foster-Nyarko E."/>
            <person name="Jarju S."/>
            <person name="Secka A."/>
            <person name="Antonio M."/>
            <person name="Oren A."/>
            <person name="Chaudhuri R."/>
            <person name="La Ragione R.M."/>
            <person name="Hildebrand F."/>
            <person name="Pallen M.J."/>
        </authorList>
    </citation>
    <scope>NUCLEOTIDE SEQUENCE [LARGE SCALE GENOMIC DNA]</scope>
    <source>
        <strain evidence="9 10">Sa1BUA1</strain>
    </source>
</reference>
<feature type="transmembrane region" description="Helical" evidence="7">
    <location>
        <begin position="399"/>
        <end position="423"/>
    </location>
</feature>
<keyword evidence="4 7" id="KW-1133">Transmembrane helix</keyword>
<feature type="transmembrane region" description="Helical" evidence="7">
    <location>
        <begin position="173"/>
        <end position="197"/>
    </location>
</feature>
<proteinExistence type="predicted"/>